<keyword evidence="1" id="KW-1133">Transmembrane helix</keyword>
<dbReference type="AlphaFoldDB" id="A0A0J6WZX1"/>
<keyword evidence="1" id="KW-0472">Membrane</keyword>
<sequence>MAGNLTDADRREADNPKVVKMPGKSAARRRIVRRTPAGNRLNNATGRLIRLISIVVMLLILAYMYLDMKL</sequence>
<keyword evidence="3" id="KW-1185">Reference proteome</keyword>
<accession>A0A0J6WZX1</accession>
<comment type="caution">
    <text evidence="2">The sequence shown here is derived from an EMBL/GenBank/DDBJ whole genome shotgun (WGS) entry which is preliminary data.</text>
</comment>
<keyword evidence="1" id="KW-0812">Transmembrane</keyword>
<protein>
    <submittedName>
        <fullName evidence="2">Uncharacterized protein</fullName>
    </submittedName>
</protein>
<organism evidence="2 3">
    <name type="scientific">Megasphaera cerevisiae DSM 20462</name>
    <dbReference type="NCBI Taxonomy" id="1122219"/>
    <lineage>
        <taxon>Bacteria</taxon>
        <taxon>Bacillati</taxon>
        <taxon>Bacillota</taxon>
        <taxon>Negativicutes</taxon>
        <taxon>Veillonellales</taxon>
        <taxon>Veillonellaceae</taxon>
        <taxon>Megasphaera</taxon>
    </lineage>
</organism>
<name>A0A0J6WZX1_9FIRM</name>
<proteinExistence type="predicted"/>
<dbReference type="PATRIC" id="fig|1122219.3.peg.2061"/>
<dbReference type="STRING" id="39029.BSR42_05060"/>
<evidence type="ECO:0000313" key="2">
    <source>
        <dbReference type="EMBL" id="KMO87442.1"/>
    </source>
</evidence>
<evidence type="ECO:0000256" key="1">
    <source>
        <dbReference type="SAM" id="Phobius"/>
    </source>
</evidence>
<dbReference type="InParanoid" id="A0A0J6WZX1"/>
<feature type="transmembrane region" description="Helical" evidence="1">
    <location>
        <begin position="48"/>
        <end position="66"/>
    </location>
</feature>
<reference evidence="2 3" key="1">
    <citation type="submission" date="2015-06" db="EMBL/GenBank/DDBJ databases">
        <title>Draft genome sequence of beer spoilage bacterium Megasphaera cerevisiae type strain 20462.</title>
        <authorList>
            <person name="Kutumbaka K."/>
            <person name="Pasmowitz J."/>
            <person name="Mategko J."/>
            <person name="Reyes D."/>
            <person name="Friedrich A."/>
            <person name="Han S."/>
            <person name="Martens-Habbena W."/>
            <person name="Neal-McKinney J."/>
            <person name="Janagama H.K."/>
            <person name="Nadala C."/>
            <person name="Samadpour M."/>
        </authorList>
    </citation>
    <scope>NUCLEOTIDE SEQUENCE [LARGE SCALE GENOMIC DNA]</scope>
    <source>
        <strain evidence="2 3">DSM 20462</strain>
    </source>
</reference>
<dbReference type="EMBL" id="LEKT01000005">
    <property type="protein sequence ID" value="KMO87442.1"/>
    <property type="molecule type" value="Genomic_DNA"/>
</dbReference>
<dbReference type="RefSeq" id="WP_048513258.1">
    <property type="nucleotide sequence ID" value="NZ_FUXD01000001.1"/>
</dbReference>
<evidence type="ECO:0000313" key="3">
    <source>
        <dbReference type="Proteomes" id="UP000036503"/>
    </source>
</evidence>
<dbReference type="Proteomes" id="UP000036503">
    <property type="component" value="Unassembled WGS sequence"/>
</dbReference>
<gene>
    <name evidence="2" type="ORF">AB840_02510</name>
</gene>